<dbReference type="InterPro" id="IPR005194">
    <property type="entry name" value="Glyco_hydro_65_C"/>
</dbReference>
<organism evidence="4 5">
    <name type="scientific">Glarea lozoyensis (strain ATCC 20868 / MF5171)</name>
    <dbReference type="NCBI Taxonomy" id="1116229"/>
    <lineage>
        <taxon>Eukaryota</taxon>
        <taxon>Fungi</taxon>
        <taxon>Dikarya</taxon>
        <taxon>Ascomycota</taxon>
        <taxon>Pezizomycotina</taxon>
        <taxon>Leotiomycetes</taxon>
        <taxon>Helotiales</taxon>
        <taxon>Helotiaceae</taxon>
        <taxon>Glarea</taxon>
    </lineage>
</organism>
<feature type="chain" id="PRO_5004518874" evidence="1">
    <location>
        <begin position="24"/>
        <end position="827"/>
    </location>
</feature>
<sequence>MNSMLRVGWLFEAFAIFATLVSAQLPPGPPLPENILKQTTSFLDQSTPIKDFFGQTFLKQNIPFIDIPDKGIQDVYYYRWSSLQRHLRYTVAGTGYVITEFVQPNGYATTLNTIDAAAGHQIDEARWLRSNFYNDDYIQAYTRGPGNSTQYTHWILDALKRRSDANGDKTYASGQLEDMVRLWSQWDDSFDKKTGLYYGTPSSDGQDYSLPGYVTAPYSGRGVNPVQLNGPNTYRPSHNSYMVANARAIATVAGFTNSTANITSSFTSVAKSLEEAMYKTLWDPVQKFFVDVIRSNTPALTPIKGREAVGFYPFRFGIGLEANRTTAAKSLFDPNGFQAPYGPTTLESRNQFFDAKKSGSWNGQSWPFSTAHILKSLAAIYRSGSSSIDADQYVQYMRTYAATQQKNGKPYVAQSHYPYENAWSTDISNHSEHHDHSTNNDDVITGLLGIVPHSDEVLEIAPIVPKSWKYFAIESLPYHGHLITVLYDADGSRYKCGGNLCVYVDGVQVLKENRKYPIHEIIPLTTVAVSPFPMFPAAFVPVNLASNPYGTGHFPLAEATYTHQADSPYKAIDGYLFYDSVPDNRWTNYQSKNKNDTLKVTFARPRNISSVTLALYSDVARGGHVDVPASIEIYGSSGLIYKSNGTSLLANDKNTFAFSTTVETLFVAVNMFNKAGSFVGVCELEVWNMLVLQPYFFAADALMTSAQVVFDKASNITANGAVAGNLSPASQIAFSGDLPSRQVGNLTLYYSNNGSASVPIELKLNQVPLKTVSLEPTGGKYLGYVMPILLPIGKNFITLVGGSAELRYALITLEGDDPNRGQVPAGL</sequence>
<dbReference type="EMBL" id="KE145367">
    <property type="protein sequence ID" value="EPE29257.1"/>
    <property type="molecule type" value="Genomic_DNA"/>
</dbReference>
<keyword evidence="1" id="KW-0732">Signal</keyword>
<feature type="domain" description="Mannosylglycerate hydrolase MGH1-like glycoside hydrolase" evidence="3">
    <location>
        <begin position="112"/>
        <end position="437"/>
    </location>
</feature>
<dbReference type="GeneID" id="19459475"/>
<evidence type="ECO:0000313" key="5">
    <source>
        <dbReference type="Proteomes" id="UP000016922"/>
    </source>
</evidence>
<dbReference type="AlphaFoldDB" id="S3CS49"/>
<evidence type="ECO:0000313" key="4">
    <source>
        <dbReference type="EMBL" id="EPE29257.1"/>
    </source>
</evidence>
<keyword evidence="4" id="KW-0326">Glycosidase</keyword>
<dbReference type="OrthoDB" id="5382128at2759"/>
<keyword evidence="5" id="KW-1185">Reference proteome</keyword>
<name>S3CS49_GLAL2</name>
<keyword evidence="4" id="KW-0378">Hydrolase</keyword>
<feature type="domain" description="Glycoside hydrolase family 65 C-terminal" evidence="2">
    <location>
        <begin position="455"/>
        <end position="506"/>
    </location>
</feature>
<protein>
    <submittedName>
        <fullName evidence="4">Six-hairpin glycosidase</fullName>
    </submittedName>
</protein>
<dbReference type="KEGG" id="glz:GLAREA_00417"/>
<dbReference type="Pfam" id="PF03633">
    <property type="entry name" value="Glyco_hydro_65C"/>
    <property type="match status" value="1"/>
</dbReference>
<dbReference type="Gene3D" id="2.60.120.260">
    <property type="entry name" value="Galactose-binding domain-like"/>
    <property type="match status" value="2"/>
</dbReference>
<dbReference type="InterPro" id="IPR012341">
    <property type="entry name" value="6hp_glycosidase-like_sf"/>
</dbReference>
<dbReference type="RefSeq" id="XP_008083366.1">
    <property type="nucleotide sequence ID" value="XM_008085175.1"/>
</dbReference>
<feature type="signal peptide" evidence="1">
    <location>
        <begin position="1"/>
        <end position="23"/>
    </location>
</feature>
<evidence type="ECO:0000259" key="3">
    <source>
        <dbReference type="Pfam" id="PF22422"/>
    </source>
</evidence>
<evidence type="ECO:0000259" key="2">
    <source>
        <dbReference type="Pfam" id="PF03633"/>
    </source>
</evidence>
<dbReference type="GO" id="GO:0005975">
    <property type="term" value="P:carbohydrate metabolic process"/>
    <property type="evidence" value="ECO:0007669"/>
    <property type="project" value="InterPro"/>
</dbReference>
<dbReference type="Proteomes" id="UP000016922">
    <property type="component" value="Unassembled WGS sequence"/>
</dbReference>
<dbReference type="HOGENOM" id="CLU_016780_1_0_1"/>
<dbReference type="Gene3D" id="1.50.10.10">
    <property type="match status" value="1"/>
</dbReference>
<dbReference type="Pfam" id="PF22422">
    <property type="entry name" value="MGH1-like_GH"/>
    <property type="match status" value="1"/>
</dbReference>
<proteinExistence type="predicted"/>
<dbReference type="InterPro" id="IPR054491">
    <property type="entry name" value="MGH1-like_GH"/>
</dbReference>
<dbReference type="SUPFAM" id="SSF48208">
    <property type="entry name" value="Six-hairpin glycosidases"/>
    <property type="match status" value="1"/>
</dbReference>
<dbReference type="GO" id="GO:0016798">
    <property type="term" value="F:hydrolase activity, acting on glycosyl bonds"/>
    <property type="evidence" value="ECO:0007669"/>
    <property type="project" value="UniProtKB-KW"/>
</dbReference>
<evidence type="ECO:0000256" key="1">
    <source>
        <dbReference type="SAM" id="SignalP"/>
    </source>
</evidence>
<dbReference type="eggNOG" id="ENOG502SI9B">
    <property type="taxonomic scope" value="Eukaryota"/>
</dbReference>
<gene>
    <name evidence="4" type="ORF">GLAREA_00417</name>
</gene>
<dbReference type="InterPro" id="IPR008979">
    <property type="entry name" value="Galactose-bd-like_sf"/>
</dbReference>
<accession>S3CS49</accession>
<dbReference type="SUPFAM" id="SSF49785">
    <property type="entry name" value="Galactose-binding domain-like"/>
    <property type="match status" value="2"/>
</dbReference>
<reference evidence="4 5" key="1">
    <citation type="journal article" date="2013" name="BMC Genomics">
        <title>Genomics-driven discovery of the pneumocandin biosynthetic gene cluster in the fungus Glarea lozoyensis.</title>
        <authorList>
            <person name="Chen L."/>
            <person name="Yue Q."/>
            <person name="Zhang X."/>
            <person name="Xiang M."/>
            <person name="Wang C."/>
            <person name="Li S."/>
            <person name="Che Y."/>
            <person name="Ortiz-Lopez F.J."/>
            <person name="Bills G.F."/>
            <person name="Liu X."/>
            <person name="An Z."/>
        </authorList>
    </citation>
    <scope>NUCLEOTIDE SEQUENCE [LARGE SCALE GENOMIC DNA]</scope>
    <source>
        <strain evidence="5">ATCC 20868 / MF5171</strain>
    </source>
</reference>
<dbReference type="InterPro" id="IPR008928">
    <property type="entry name" value="6-hairpin_glycosidase_sf"/>
</dbReference>
<dbReference type="OMA" id="GQSWPFS"/>